<dbReference type="InterPro" id="IPR013783">
    <property type="entry name" value="Ig-like_fold"/>
</dbReference>
<comment type="caution">
    <text evidence="1">The sequence shown here is derived from an EMBL/GenBank/DDBJ whole genome shotgun (WGS) entry which is preliminary data.</text>
</comment>
<dbReference type="Proteomes" id="UP000468443">
    <property type="component" value="Unassembled WGS sequence"/>
</dbReference>
<dbReference type="EMBL" id="JAABOP010000005">
    <property type="protein sequence ID" value="NER11602.1"/>
    <property type="molecule type" value="Genomic_DNA"/>
</dbReference>
<sequence length="408" mass="44363">MRKLTFILLCVFAFGCSRPVETNQSLRLVSLNIPETAAAGGEMAFEFHISGGGMPVLLLRNALGQTVIDGKRDAEEVIFRLPSSFKEKSGPCHWSLIYGDSTLASGVVHITPSEIEPRVETYLGPGNIMAGRTDHTILVAVPSDVYGNPLPDGTSLTLRKQVAGVLESEGLNTNSLFAWKRVYSEERATRGFLSVIAEGSHSKELTFDIHPAAPVDFEISYSRNHSYADGNQVITFSTSVLKDPYNNTVSDGTLVSFLITNSGGKILRAQGTTIHGIATARMLHPDRADQWIVRALVEGIATSPEIQVEFLPVMRSFSVKWNASTSHLDVGPVESFLKQFQPDGLRVILKVTDEQNIPVAELSGELSVGYARFDLGQLGLPSGKYGASVEIGGITKEIPFELKNEELE</sequence>
<reference evidence="1 2" key="1">
    <citation type="submission" date="2020-01" db="EMBL/GenBank/DDBJ databases">
        <title>Muriicola jejuensis KCTC 22299.</title>
        <authorList>
            <person name="Wang G."/>
        </authorList>
    </citation>
    <scope>NUCLEOTIDE SEQUENCE [LARGE SCALE GENOMIC DNA]</scope>
    <source>
        <strain evidence="1 2">KCTC 22299</strain>
    </source>
</reference>
<keyword evidence="2" id="KW-1185">Reference proteome</keyword>
<accession>A0A6P0UG50</accession>
<evidence type="ECO:0008006" key="3">
    <source>
        <dbReference type="Google" id="ProtNLM"/>
    </source>
</evidence>
<organism evidence="1 2">
    <name type="scientific">Muriicola jejuensis</name>
    <dbReference type="NCBI Taxonomy" id="504488"/>
    <lineage>
        <taxon>Bacteria</taxon>
        <taxon>Pseudomonadati</taxon>
        <taxon>Bacteroidota</taxon>
        <taxon>Flavobacteriia</taxon>
        <taxon>Flavobacteriales</taxon>
        <taxon>Flavobacteriaceae</taxon>
        <taxon>Muriicola</taxon>
    </lineage>
</organism>
<protein>
    <recommendedName>
        <fullName evidence="3">Lipoprotein</fullName>
    </recommendedName>
</protein>
<dbReference type="InterPro" id="IPR008964">
    <property type="entry name" value="Invasin/intimin_cell_adhesion"/>
</dbReference>
<proteinExistence type="predicted"/>
<dbReference type="Gene3D" id="2.60.40.10">
    <property type="entry name" value="Immunoglobulins"/>
    <property type="match status" value="1"/>
</dbReference>
<dbReference type="SUPFAM" id="SSF49373">
    <property type="entry name" value="Invasin/intimin cell-adhesion fragments"/>
    <property type="match status" value="1"/>
</dbReference>
<dbReference type="AlphaFoldDB" id="A0A6P0UG50"/>
<gene>
    <name evidence="1" type="ORF">GWK09_13805</name>
</gene>
<name>A0A6P0UG50_9FLAO</name>
<evidence type="ECO:0000313" key="1">
    <source>
        <dbReference type="EMBL" id="NER11602.1"/>
    </source>
</evidence>
<dbReference type="PROSITE" id="PS51257">
    <property type="entry name" value="PROKAR_LIPOPROTEIN"/>
    <property type="match status" value="1"/>
</dbReference>
<dbReference type="RefSeq" id="WP_163694055.1">
    <property type="nucleotide sequence ID" value="NZ_FXTW01000003.1"/>
</dbReference>
<evidence type="ECO:0000313" key="2">
    <source>
        <dbReference type="Proteomes" id="UP000468443"/>
    </source>
</evidence>